<gene>
    <name evidence="2" type="ORF">PGTUg99_034368</name>
</gene>
<accession>A0A5B0P5E2</accession>
<evidence type="ECO:0000256" key="1">
    <source>
        <dbReference type="SAM" id="MobiDB-lite"/>
    </source>
</evidence>
<dbReference type="EMBL" id="VDEP01000371">
    <property type="protein sequence ID" value="KAA1095864.1"/>
    <property type="molecule type" value="Genomic_DNA"/>
</dbReference>
<feature type="region of interest" description="Disordered" evidence="1">
    <location>
        <begin position="1"/>
        <end position="44"/>
    </location>
</feature>
<sequence length="130" mass="14050">MSHHTKSPNPSTGVKHPIDRARSSTGFASNPPNGPPMPPGNNRKLNRITLSLGCELPTKKTCECKFTPMGAQAGICFEVVDAQTAVMNPYSTKSGHAHLMAHKNNHRLPSSDYQQHRFVPSTSLCLSSNG</sequence>
<dbReference type="AlphaFoldDB" id="A0A5B0P5E2"/>
<protein>
    <submittedName>
        <fullName evidence="2">Uncharacterized protein</fullName>
    </submittedName>
</protein>
<dbReference type="Proteomes" id="UP000325313">
    <property type="component" value="Unassembled WGS sequence"/>
</dbReference>
<proteinExistence type="predicted"/>
<organism evidence="2 3">
    <name type="scientific">Puccinia graminis f. sp. tritici</name>
    <dbReference type="NCBI Taxonomy" id="56615"/>
    <lineage>
        <taxon>Eukaryota</taxon>
        <taxon>Fungi</taxon>
        <taxon>Dikarya</taxon>
        <taxon>Basidiomycota</taxon>
        <taxon>Pucciniomycotina</taxon>
        <taxon>Pucciniomycetes</taxon>
        <taxon>Pucciniales</taxon>
        <taxon>Pucciniaceae</taxon>
        <taxon>Puccinia</taxon>
    </lineage>
</organism>
<comment type="caution">
    <text evidence="2">The sequence shown here is derived from an EMBL/GenBank/DDBJ whole genome shotgun (WGS) entry which is preliminary data.</text>
</comment>
<name>A0A5B0P5E2_PUCGR</name>
<evidence type="ECO:0000313" key="2">
    <source>
        <dbReference type="EMBL" id="KAA1095864.1"/>
    </source>
</evidence>
<reference evidence="2 3" key="1">
    <citation type="submission" date="2019-05" db="EMBL/GenBank/DDBJ databases">
        <title>Emergence of the Ug99 lineage of the wheat stem rust pathogen through somatic hybridization.</title>
        <authorList>
            <person name="Li F."/>
            <person name="Upadhyaya N.M."/>
            <person name="Sperschneider J."/>
            <person name="Matny O."/>
            <person name="Nguyen-Phuc H."/>
            <person name="Mago R."/>
            <person name="Raley C."/>
            <person name="Miller M.E."/>
            <person name="Silverstein K.A.T."/>
            <person name="Henningsen E."/>
            <person name="Hirsch C.D."/>
            <person name="Visser B."/>
            <person name="Pretorius Z.A."/>
            <person name="Steffenson B.J."/>
            <person name="Schwessinger B."/>
            <person name="Dodds P.N."/>
            <person name="Figueroa M."/>
        </authorList>
    </citation>
    <scope>NUCLEOTIDE SEQUENCE [LARGE SCALE GENOMIC DNA]</scope>
    <source>
        <strain evidence="2 3">Ug99</strain>
    </source>
</reference>
<evidence type="ECO:0000313" key="3">
    <source>
        <dbReference type="Proteomes" id="UP000325313"/>
    </source>
</evidence>